<feature type="transmembrane region" description="Helical" evidence="1">
    <location>
        <begin position="98"/>
        <end position="117"/>
    </location>
</feature>
<protein>
    <submittedName>
        <fullName evidence="2">Uncharacterized protein</fullName>
    </submittedName>
</protein>
<feature type="transmembrane region" description="Helical" evidence="1">
    <location>
        <begin position="21"/>
        <end position="42"/>
    </location>
</feature>
<feature type="transmembrane region" description="Helical" evidence="1">
    <location>
        <begin position="123"/>
        <end position="141"/>
    </location>
</feature>
<feature type="transmembrane region" description="Helical" evidence="1">
    <location>
        <begin position="62"/>
        <end position="86"/>
    </location>
</feature>
<keyword evidence="1" id="KW-0472">Membrane</keyword>
<name>A0AAD9GCL9_BABDI</name>
<accession>A0AAD9GCL9</accession>
<dbReference type="AlphaFoldDB" id="A0AAD9GCL9"/>
<keyword evidence="1" id="KW-1133">Transmembrane helix</keyword>
<keyword evidence="3" id="KW-1185">Reference proteome</keyword>
<reference evidence="2" key="1">
    <citation type="journal article" date="2014" name="Nucleic Acids Res.">
        <title>The evolutionary dynamics of variant antigen genes in Babesia reveal a history of genomic innovation underlying host-parasite interaction.</title>
        <authorList>
            <person name="Jackson A.P."/>
            <person name="Otto T.D."/>
            <person name="Darby A."/>
            <person name="Ramaprasad A."/>
            <person name="Xia D."/>
            <person name="Echaide I.E."/>
            <person name="Farber M."/>
            <person name="Gahlot S."/>
            <person name="Gamble J."/>
            <person name="Gupta D."/>
            <person name="Gupta Y."/>
            <person name="Jackson L."/>
            <person name="Malandrin L."/>
            <person name="Malas T.B."/>
            <person name="Moussa E."/>
            <person name="Nair M."/>
            <person name="Reid A.J."/>
            <person name="Sanders M."/>
            <person name="Sharma J."/>
            <person name="Tracey A."/>
            <person name="Quail M.A."/>
            <person name="Weir W."/>
            <person name="Wastling J.M."/>
            <person name="Hall N."/>
            <person name="Willadsen P."/>
            <person name="Lingelbach K."/>
            <person name="Shiels B."/>
            <person name="Tait A."/>
            <person name="Berriman M."/>
            <person name="Allred D.R."/>
            <person name="Pain A."/>
        </authorList>
    </citation>
    <scope>NUCLEOTIDE SEQUENCE</scope>
    <source>
        <strain evidence="2">1802A</strain>
    </source>
</reference>
<evidence type="ECO:0000313" key="2">
    <source>
        <dbReference type="EMBL" id="KAK1935996.1"/>
    </source>
</evidence>
<organism evidence="2 3">
    <name type="scientific">Babesia divergens</name>
    <dbReference type="NCBI Taxonomy" id="32595"/>
    <lineage>
        <taxon>Eukaryota</taxon>
        <taxon>Sar</taxon>
        <taxon>Alveolata</taxon>
        <taxon>Apicomplexa</taxon>
        <taxon>Aconoidasida</taxon>
        <taxon>Piroplasmida</taxon>
        <taxon>Babesiidae</taxon>
        <taxon>Babesia</taxon>
    </lineage>
</organism>
<proteinExistence type="predicted"/>
<sequence length="269" mass="30484">MGVTSQWHDVRWRASILAISGLFKFHTAILLSVILFKLCMIYTSKILRLGYGIVSYVVDSRFLSVCRVCVIALASYLALLVMFTARSMSFRASMSTDIYHEIVGLISMLATLLNIAIASNLIIRVYITKFQLMIIVLAVILHQMRLRRHKCDVLRALDRESIAAPLMRTFITGSIFHVVISAMVAMGTSVVTLFFSYLSTVLRHPAYISRWNYAAVLDELISLIPGIGKYTGNIYGTEWICICISTVWIIAMTEAFYDDLNRQFSHMVR</sequence>
<reference evidence="2" key="2">
    <citation type="submission" date="2021-05" db="EMBL/GenBank/DDBJ databases">
        <authorList>
            <person name="Pain A."/>
        </authorList>
    </citation>
    <scope>NUCLEOTIDE SEQUENCE</scope>
    <source>
        <strain evidence="2">1802A</strain>
    </source>
</reference>
<dbReference type="EMBL" id="JAHBMH010000044">
    <property type="protein sequence ID" value="KAK1935996.1"/>
    <property type="molecule type" value="Genomic_DNA"/>
</dbReference>
<dbReference type="Proteomes" id="UP001195914">
    <property type="component" value="Unassembled WGS sequence"/>
</dbReference>
<feature type="transmembrane region" description="Helical" evidence="1">
    <location>
        <begin position="239"/>
        <end position="257"/>
    </location>
</feature>
<gene>
    <name evidence="2" type="ORF">X943_000830</name>
</gene>
<comment type="caution">
    <text evidence="2">The sequence shown here is derived from an EMBL/GenBank/DDBJ whole genome shotgun (WGS) entry which is preliminary data.</text>
</comment>
<feature type="transmembrane region" description="Helical" evidence="1">
    <location>
        <begin position="175"/>
        <end position="198"/>
    </location>
</feature>
<evidence type="ECO:0000256" key="1">
    <source>
        <dbReference type="SAM" id="Phobius"/>
    </source>
</evidence>
<evidence type="ECO:0000313" key="3">
    <source>
        <dbReference type="Proteomes" id="UP001195914"/>
    </source>
</evidence>
<keyword evidence="1" id="KW-0812">Transmembrane</keyword>